<reference evidence="6 7" key="1">
    <citation type="submission" date="2019-01" db="EMBL/GenBank/DDBJ databases">
        <authorList>
            <person name="Ruckert C."/>
            <person name="Busche T."/>
            <person name="Kalinowski J."/>
        </authorList>
    </citation>
    <scope>NUCLEOTIDE SEQUENCE [LARGE SCALE GENOMIC DNA]</scope>
    <source>
        <strain evidence="6 7">136/3</strain>
    </source>
</reference>
<evidence type="ECO:0000256" key="4">
    <source>
        <dbReference type="ARBA" id="ARBA00022989"/>
    </source>
</evidence>
<keyword evidence="2" id="KW-1003">Cell membrane</keyword>
<evidence type="ECO:0000313" key="7">
    <source>
        <dbReference type="Proteomes" id="UP000288929"/>
    </source>
</evidence>
<comment type="subcellular location">
    <subcellularLocation>
        <location evidence="1">Cell membrane</location>
        <topology evidence="1">Multi-pass membrane protein</topology>
    </subcellularLocation>
</comment>
<dbReference type="Proteomes" id="UP000288929">
    <property type="component" value="Chromosome"/>
</dbReference>
<evidence type="ECO:0000313" key="6">
    <source>
        <dbReference type="EMBL" id="QAU52977.1"/>
    </source>
</evidence>
<dbReference type="InterPro" id="IPR017039">
    <property type="entry name" value="Virul_fac_BrkB"/>
</dbReference>
<dbReference type="EMBL" id="CP035299">
    <property type="protein sequence ID" value="QAU52977.1"/>
    <property type="molecule type" value="Genomic_DNA"/>
</dbReference>
<evidence type="ECO:0000256" key="2">
    <source>
        <dbReference type="ARBA" id="ARBA00022475"/>
    </source>
</evidence>
<dbReference type="PANTHER" id="PTHR30213">
    <property type="entry name" value="INNER MEMBRANE PROTEIN YHJD"/>
    <property type="match status" value="1"/>
</dbReference>
<dbReference type="PANTHER" id="PTHR30213:SF1">
    <property type="entry name" value="INNER MEMBRANE PROTEIN YHJD"/>
    <property type="match status" value="1"/>
</dbReference>
<dbReference type="Pfam" id="PF03631">
    <property type="entry name" value="Virul_fac_BrkB"/>
    <property type="match status" value="1"/>
</dbReference>
<keyword evidence="3" id="KW-0812">Transmembrane</keyword>
<keyword evidence="7" id="KW-1185">Reference proteome</keyword>
<evidence type="ECO:0000256" key="5">
    <source>
        <dbReference type="ARBA" id="ARBA00023136"/>
    </source>
</evidence>
<gene>
    <name evidence="6" type="primary">yhjD</name>
    <name evidence="6" type="ORF">CPELA_08610</name>
</gene>
<keyword evidence="5" id="KW-0472">Membrane</keyword>
<dbReference type="AlphaFoldDB" id="A0A410WAJ9"/>
<sequence length="355" mass="39162">MATSTKQNEQRTDEFGIERAHADDPGFIDKYREKWEWFDHIMRMQQRYSKNGGNQYAAGITYFSVLSMFPILMLSFAIAAMVLVRQPELLERLQDRIVEALSGTLGDTVNEILDTAIEQRSVIFGVGGLTALWSGLSWMNHLRYGASKMWHYPVAGGNFIMHKLRDLLGLLGLMVSLFIAFGVTAVGSSGLTQTVLEWLHLDDVPGINYLTFGVTLLVGLIANYLVFLWMLKYLPRGEVPMKVAAKTAVIGAVAFEIFKQIGSLFFSKALDNPAGATFGPIIGVMVLLYFVWRIYLYCCAWAATTPEALAIAKLDAPGPAVIHVREVVKPDTSVLAVGSAAVSGIRDAVKGAFRR</sequence>
<dbReference type="KEGG" id="cpeg:CPELA_08610"/>
<evidence type="ECO:0000256" key="3">
    <source>
        <dbReference type="ARBA" id="ARBA00022692"/>
    </source>
</evidence>
<proteinExistence type="predicted"/>
<evidence type="ECO:0000256" key="1">
    <source>
        <dbReference type="ARBA" id="ARBA00004651"/>
    </source>
</evidence>
<protein>
    <submittedName>
        <fullName evidence="6">Inner membrane protein YhjD</fullName>
    </submittedName>
</protein>
<name>A0A410WAJ9_9CORY</name>
<keyword evidence="4" id="KW-1133">Transmembrane helix</keyword>
<dbReference type="RefSeq" id="WP_128890352.1">
    <property type="nucleotide sequence ID" value="NZ_BMCX01000002.1"/>
</dbReference>
<organism evidence="6 7">
    <name type="scientific">Corynebacterium pelargi</name>
    <dbReference type="NCBI Taxonomy" id="1471400"/>
    <lineage>
        <taxon>Bacteria</taxon>
        <taxon>Bacillati</taxon>
        <taxon>Actinomycetota</taxon>
        <taxon>Actinomycetes</taxon>
        <taxon>Mycobacteriales</taxon>
        <taxon>Corynebacteriaceae</taxon>
        <taxon>Corynebacterium</taxon>
    </lineage>
</organism>
<dbReference type="OrthoDB" id="4127374at2"/>
<dbReference type="GO" id="GO:0005886">
    <property type="term" value="C:plasma membrane"/>
    <property type="evidence" value="ECO:0007669"/>
    <property type="project" value="UniProtKB-SubCell"/>
</dbReference>
<accession>A0A410WAJ9</accession>